<comment type="function">
    <text evidence="12">RNA polymerase that catalyzes the synthesis of short RNA molecules used as primers for DNA polymerase during DNA replication.</text>
</comment>
<feature type="zinc finger region" description="CHC2-type" evidence="12">
    <location>
        <begin position="40"/>
        <end position="64"/>
    </location>
</feature>
<dbReference type="InterPro" id="IPR016136">
    <property type="entry name" value="DNA_helicase_N/primase_C"/>
</dbReference>
<dbReference type="InterPro" id="IPR034151">
    <property type="entry name" value="TOPRIM_DnaG_bac"/>
</dbReference>
<keyword evidence="4 12" id="KW-0548">Nucleotidyltransferase</keyword>
<dbReference type="InterPro" id="IPR037068">
    <property type="entry name" value="DNA_primase_core_N_sf"/>
</dbReference>
<comment type="cofactor">
    <cofactor evidence="12">
        <name>Zn(2+)</name>
        <dbReference type="ChEBI" id="CHEBI:29105"/>
    </cofactor>
    <text evidence="12">Binds 1 zinc ion per monomer.</text>
</comment>
<evidence type="ECO:0000256" key="12">
    <source>
        <dbReference type="HAMAP-Rule" id="MF_00974"/>
    </source>
</evidence>
<gene>
    <name evidence="12" type="primary">dnaG</name>
    <name evidence="15" type="ORF">EVC62_10030</name>
</gene>
<proteinExistence type="inferred from homology"/>
<evidence type="ECO:0000313" key="15">
    <source>
        <dbReference type="EMBL" id="WFF41810.1"/>
    </source>
</evidence>
<dbReference type="SMART" id="SM00400">
    <property type="entry name" value="ZnF_CHCC"/>
    <property type="match status" value="1"/>
</dbReference>
<comment type="subunit">
    <text evidence="12">Monomer. Interacts with DnaB.</text>
</comment>
<dbReference type="Gene3D" id="3.90.580.10">
    <property type="entry name" value="Zinc finger, CHC2-type domain"/>
    <property type="match status" value="1"/>
</dbReference>
<dbReference type="Pfam" id="PF08275">
    <property type="entry name" value="DNAG_N"/>
    <property type="match status" value="1"/>
</dbReference>
<dbReference type="SMART" id="SM00493">
    <property type="entry name" value="TOPRIM"/>
    <property type="match status" value="1"/>
</dbReference>
<dbReference type="PROSITE" id="PS50880">
    <property type="entry name" value="TOPRIM"/>
    <property type="match status" value="1"/>
</dbReference>
<dbReference type="InterPro" id="IPR013173">
    <property type="entry name" value="DNA_primase_DnaG_DnaB-bd_dom"/>
</dbReference>
<dbReference type="RefSeq" id="WP_110689055.1">
    <property type="nucleotide sequence ID" value="NZ_CP035631.1"/>
</dbReference>
<name>A0ABY8FG84_9GAMM</name>
<dbReference type="SMART" id="SM00766">
    <property type="entry name" value="DnaG_DnaB_bind"/>
    <property type="match status" value="1"/>
</dbReference>
<feature type="region of interest" description="Disordered" evidence="13">
    <location>
        <begin position="462"/>
        <end position="483"/>
    </location>
</feature>
<keyword evidence="10 12" id="KW-0238">DNA-binding</keyword>
<dbReference type="InterPro" id="IPR050219">
    <property type="entry name" value="DnaG_primase"/>
</dbReference>
<evidence type="ECO:0000256" key="2">
    <source>
        <dbReference type="ARBA" id="ARBA00022515"/>
    </source>
</evidence>
<evidence type="ECO:0000256" key="10">
    <source>
        <dbReference type="ARBA" id="ARBA00023125"/>
    </source>
</evidence>
<evidence type="ECO:0000256" key="11">
    <source>
        <dbReference type="ARBA" id="ARBA00023163"/>
    </source>
</evidence>
<dbReference type="PANTHER" id="PTHR30313:SF2">
    <property type="entry name" value="DNA PRIMASE"/>
    <property type="match status" value="1"/>
</dbReference>
<evidence type="ECO:0000256" key="7">
    <source>
        <dbReference type="ARBA" id="ARBA00022771"/>
    </source>
</evidence>
<feature type="domain" description="Toprim" evidence="14">
    <location>
        <begin position="261"/>
        <end position="343"/>
    </location>
</feature>
<comment type="similarity">
    <text evidence="12">Belongs to the DnaG primase family.</text>
</comment>
<dbReference type="Gene3D" id="3.90.980.10">
    <property type="entry name" value="DNA primase, catalytic core, N-terminal domain"/>
    <property type="match status" value="1"/>
</dbReference>
<dbReference type="NCBIfam" id="TIGR01391">
    <property type="entry name" value="dnaG"/>
    <property type="match status" value="1"/>
</dbReference>
<keyword evidence="1 12" id="KW-0240">DNA-directed RNA polymerase</keyword>
<dbReference type="HAMAP" id="MF_00974">
    <property type="entry name" value="DNA_primase_DnaG"/>
    <property type="match status" value="1"/>
</dbReference>
<dbReference type="InterPro" id="IPR006295">
    <property type="entry name" value="DNA_primase_DnaG"/>
</dbReference>
<dbReference type="InterPro" id="IPR019475">
    <property type="entry name" value="DNA_primase_DnaB-bd"/>
</dbReference>
<keyword evidence="16" id="KW-1185">Reference proteome</keyword>
<evidence type="ECO:0000256" key="4">
    <source>
        <dbReference type="ARBA" id="ARBA00022695"/>
    </source>
</evidence>
<dbReference type="Proteomes" id="UP001321526">
    <property type="component" value="Chromosome"/>
</dbReference>
<evidence type="ECO:0000259" key="14">
    <source>
        <dbReference type="PROSITE" id="PS50880"/>
    </source>
</evidence>
<keyword evidence="5 12" id="KW-0235">DNA replication</keyword>
<dbReference type="Gene3D" id="1.20.50.20">
    <property type="entry name" value="DnaG, RNA polymerase domain, helical bundle"/>
    <property type="match status" value="1"/>
</dbReference>
<dbReference type="InterPro" id="IPR006171">
    <property type="entry name" value="TOPRIM_dom"/>
</dbReference>
<reference evidence="15 16" key="1">
    <citation type="submission" date="2019-01" db="EMBL/GenBank/DDBJ databases">
        <title>Genome sequence of Salinicola endophyticus REST5.</title>
        <authorList>
            <person name="Nascimento F.X."/>
        </authorList>
    </citation>
    <scope>NUCLEOTIDE SEQUENCE [LARGE SCALE GENOMIC DNA]</scope>
    <source>
        <strain evidence="15 16">REST5</strain>
    </source>
</reference>
<evidence type="ECO:0000256" key="6">
    <source>
        <dbReference type="ARBA" id="ARBA00022723"/>
    </source>
</evidence>
<dbReference type="Pfam" id="PF10410">
    <property type="entry name" value="DnaB_bind"/>
    <property type="match status" value="1"/>
</dbReference>
<accession>A0ABY8FG84</accession>
<keyword evidence="2 12" id="KW-0639">Primosome</keyword>
<comment type="catalytic activity">
    <reaction evidence="12">
        <text>ssDNA + n NTP = ssDNA/pppN(pN)n-1 hybrid + (n-1) diphosphate.</text>
        <dbReference type="EC" id="2.7.7.101"/>
    </reaction>
</comment>
<protein>
    <recommendedName>
        <fullName evidence="12">DNA primase</fullName>
        <ecNumber evidence="12">2.7.7.101</ecNumber>
    </recommendedName>
</protein>
<evidence type="ECO:0000256" key="8">
    <source>
        <dbReference type="ARBA" id="ARBA00022833"/>
    </source>
</evidence>
<organism evidence="15 16">
    <name type="scientific">Salinicola endophyticus</name>
    <dbReference type="NCBI Taxonomy" id="1949083"/>
    <lineage>
        <taxon>Bacteria</taxon>
        <taxon>Pseudomonadati</taxon>
        <taxon>Pseudomonadota</taxon>
        <taxon>Gammaproteobacteria</taxon>
        <taxon>Oceanospirillales</taxon>
        <taxon>Halomonadaceae</taxon>
        <taxon>Salinicola</taxon>
    </lineage>
</organism>
<dbReference type="SUPFAM" id="SSF56731">
    <property type="entry name" value="DNA primase core"/>
    <property type="match status" value="1"/>
</dbReference>
<dbReference type="PANTHER" id="PTHR30313">
    <property type="entry name" value="DNA PRIMASE"/>
    <property type="match status" value="1"/>
</dbReference>
<keyword evidence="6 12" id="KW-0479">Metal-binding</keyword>
<keyword evidence="8 12" id="KW-0862">Zinc</keyword>
<dbReference type="Pfam" id="PF08278">
    <property type="entry name" value="DnaG_DnaB_bind"/>
    <property type="match status" value="1"/>
</dbReference>
<dbReference type="EC" id="2.7.7.101" evidence="12"/>
<dbReference type="CDD" id="cd03364">
    <property type="entry name" value="TOPRIM_DnaG_primases"/>
    <property type="match status" value="1"/>
</dbReference>
<dbReference type="InterPro" id="IPR036977">
    <property type="entry name" value="DNA_primase_Znf_CHC2"/>
</dbReference>
<dbReference type="Gene3D" id="1.10.860.10">
    <property type="entry name" value="DNAb Helicase, Chain A"/>
    <property type="match status" value="1"/>
</dbReference>
<keyword evidence="3 12" id="KW-0808">Transferase</keyword>
<dbReference type="SUPFAM" id="SSF57783">
    <property type="entry name" value="Zinc beta-ribbon"/>
    <property type="match status" value="1"/>
</dbReference>
<evidence type="ECO:0000256" key="1">
    <source>
        <dbReference type="ARBA" id="ARBA00022478"/>
    </source>
</evidence>
<evidence type="ECO:0000256" key="5">
    <source>
        <dbReference type="ARBA" id="ARBA00022705"/>
    </source>
</evidence>
<dbReference type="SUPFAM" id="SSF117023">
    <property type="entry name" value="DNA primase DnaG, C-terminal domain"/>
    <property type="match status" value="1"/>
</dbReference>
<sequence>MAGQISQRFIDDLLARTDIVDVVSERVQLKKSGRNHSGLCPFHQENSPSFTVSHDKQFYHCFGCGAHGNALRFLMEFDNLRFPEAVEQLAGRAGMQVEREGGEDPGAAKRQQKREEGVNLLELASRFFRERLALGQGKTARAYLERRGLSQEVIRDFGIGYAEDEWEALKRYLGAQGISEAVQVEYGLLVHREETGRTYDRFRDRVMFPIRDWKGRTIAFGGRVLGDAKPKYLNSPETPVFHKGRELYGLFEARQANRQLSRVLVVEGYMDVVALAQFGIRNACATLGTALTADHLQRLFRLVDEVVFCFDGDNAGRQAARRSLTTALPSMIDGRQVRFLFLPEGEDPDTLVRQEGREAFENRVTCASPLSEFLFEQAAEGHDLKQVEGRERFVTAVLEALKRLPEGVLKSLLLKELSSRSGIETSQFSDWFATHAPPAPRPTAPAGDDGFEAMMAISGEAESEPAPMAEYGDGAGYGEIRGGTHAPRRGLTAARGGTATLSLSWPARIVQLLLHEPGLAETLPESLDWCPEAQPDGRLCREVVKLLRAGRYRSPQVLLAHFHGTPEGERLDQLARREMAIPREVRASELANWVRHLERQSERLTPAQEYQQLLAKSRQPGALSAEEKQRLRELIGMLATGGGSA</sequence>
<dbReference type="InterPro" id="IPR013264">
    <property type="entry name" value="DNAG_N"/>
</dbReference>
<dbReference type="InterPro" id="IPR002694">
    <property type="entry name" value="Znf_CHC2"/>
</dbReference>
<evidence type="ECO:0000256" key="13">
    <source>
        <dbReference type="SAM" id="MobiDB-lite"/>
    </source>
</evidence>
<dbReference type="Pfam" id="PF13155">
    <property type="entry name" value="Toprim_2"/>
    <property type="match status" value="1"/>
</dbReference>
<dbReference type="EMBL" id="CP035631">
    <property type="protein sequence ID" value="WFF41810.1"/>
    <property type="molecule type" value="Genomic_DNA"/>
</dbReference>
<keyword evidence="11 12" id="KW-0804">Transcription</keyword>
<keyword evidence="7 12" id="KW-0863">Zinc-finger</keyword>
<evidence type="ECO:0000256" key="3">
    <source>
        <dbReference type="ARBA" id="ARBA00022679"/>
    </source>
</evidence>
<evidence type="ECO:0000313" key="16">
    <source>
        <dbReference type="Proteomes" id="UP001321526"/>
    </source>
</evidence>
<evidence type="ECO:0000256" key="9">
    <source>
        <dbReference type="ARBA" id="ARBA00022842"/>
    </source>
</evidence>
<comment type="domain">
    <text evidence="12">Contains an N-terminal zinc-binding domain, a central core domain that contains the primase activity, and a C-terminal DnaB-binding domain.</text>
</comment>
<dbReference type="Gene3D" id="3.40.1360.10">
    <property type="match status" value="1"/>
</dbReference>
<dbReference type="Pfam" id="PF01807">
    <property type="entry name" value="Zn_ribbon_DnaG"/>
    <property type="match status" value="1"/>
</dbReference>
<dbReference type="InterPro" id="IPR030846">
    <property type="entry name" value="DnaG_bac"/>
</dbReference>
<keyword evidence="9" id="KW-0460">Magnesium</keyword>